<proteinExistence type="predicted"/>
<protein>
    <submittedName>
        <fullName evidence="2">Uncharacterized protein</fullName>
    </submittedName>
</protein>
<evidence type="ECO:0000313" key="3">
    <source>
        <dbReference type="Proteomes" id="UP000245880"/>
    </source>
</evidence>
<accession>A0A316B3I1</accession>
<keyword evidence="1" id="KW-0472">Membrane</keyword>
<dbReference type="AlphaFoldDB" id="A0A316B3I1"/>
<sequence length="182" mass="20151">MTALLNQNLFLGNSITEIALPLVIAAVVGYALARLYLVSKSKGIEQSIDHLKAEIADLQRTPEAPQPVSTERRSTISTRKTVYPKLERDQSKSDDFKIIEGVGPKIEELLKKEGILTYGDLANTSPIRLSSILRNAGPRFQIHDPSSWPKQANLAKFGKWIELEHLKEQLMGGKEPPTPPTA</sequence>
<keyword evidence="1" id="KW-1133">Transmembrane helix</keyword>
<dbReference type="EMBL" id="QGDT01000008">
    <property type="protein sequence ID" value="PWJ57117.1"/>
    <property type="molecule type" value="Genomic_DNA"/>
</dbReference>
<organism evidence="2 3">
    <name type="scientific">Dyadobacter jejuensis</name>
    <dbReference type="NCBI Taxonomy" id="1082580"/>
    <lineage>
        <taxon>Bacteria</taxon>
        <taxon>Pseudomonadati</taxon>
        <taxon>Bacteroidota</taxon>
        <taxon>Cytophagia</taxon>
        <taxon>Cytophagales</taxon>
        <taxon>Spirosomataceae</taxon>
        <taxon>Dyadobacter</taxon>
    </lineage>
</organism>
<dbReference type="RefSeq" id="WP_109675369.1">
    <property type="nucleotide sequence ID" value="NZ_QGDT01000008.1"/>
</dbReference>
<gene>
    <name evidence="2" type="ORF">CLV98_10837</name>
</gene>
<reference evidence="2 3" key="1">
    <citation type="submission" date="2018-03" db="EMBL/GenBank/DDBJ databases">
        <title>Genomic Encyclopedia of Archaeal and Bacterial Type Strains, Phase II (KMG-II): from individual species to whole genera.</title>
        <authorList>
            <person name="Goeker M."/>
        </authorList>
    </citation>
    <scope>NUCLEOTIDE SEQUENCE [LARGE SCALE GENOMIC DNA]</scope>
    <source>
        <strain evidence="2 3">DSM 100346</strain>
    </source>
</reference>
<evidence type="ECO:0000256" key="1">
    <source>
        <dbReference type="SAM" id="Phobius"/>
    </source>
</evidence>
<dbReference type="Gene3D" id="1.10.150.20">
    <property type="entry name" value="5' to 3' exonuclease, C-terminal subdomain"/>
    <property type="match status" value="1"/>
</dbReference>
<comment type="caution">
    <text evidence="2">The sequence shown here is derived from an EMBL/GenBank/DDBJ whole genome shotgun (WGS) entry which is preliminary data.</text>
</comment>
<feature type="transmembrane region" description="Helical" evidence="1">
    <location>
        <begin position="18"/>
        <end position="37"/>
    </location>
</feature>
<name>A0A316B3I1_9BACT</name>
<dbReference type="Proteomes" id="UP000245880">
    <property type="component" value="Unassembled WGS sequence"/>
</dbReference>
<dbReference type="OrthoDB" id="1493222at2"/>
<keyword evidence="3" id="KW-1185">Reference proteome</keyword>
<evidence type="ECO:0000313" key="2">
    <source>
        <dbReference type="EMBL" id="PWJ57117.1"/>
    </source>
</evidence>
<keyword evidence="1" id="KW-0812">Transmembrane</keyword>